<proteinExistence type="inferred from homology"/>
<accession>A0A8I0ZVN8</accession>
<dbReference type="NCBIfam" id="NF004845">
    <property type="entry name" value="PRK06196.1"/>
    <property type="match status" value="1"/>
</dbReference>
<dbReference type="RefSeq" id="WP_019749138.1">
    <property type="nucleotide sequence ID" value="NZ_CP176576.1"/>
</dbReference>
<dbReference type="Proteomes" id="UP000627573">
    <property type="component" value="Unassembled WGS sequence"/>
</dbReference>
<reference evidence="4 5" key="1">
    <citation type="submission" date="2020-12" db="EMBL/GenBank/DDBJ databases">
        <title>Draft genome sequence of furan degrading bacterial strain FUR100.</title>
        <authorList>
            <person name="Woiski C."/>
        </authorList>
    </citation>
    <scope>NUCLEOTIDE SEQUENCE [LARGE SCALE GENOMIC DNA]</scope>
    <source>
        <strain evidence="4 5">FUR100</strain>
    </source>
</reference>
<dbReference type="AlphaFoldDB" id="A0A8I0ZVN8"/>
<gene>
    <name evidence="4" type="ORF">I3517_06240</name>
</gene>
<dbReference type="InterPro" id="IPR002347">
    <property type="entry name" value="SDR_fam"/>
</dbReference>
<dbReference type="EMBL" id="JAECSB010000027">
    <property type="protein sequence ID" value="MBH5142212.1"/>
    <property type="molecule type" value="Genomic_DNA"/>
</dbReference>
<comment type="similarity">
    <text evidence="1">Belongs to the short-chain dehydrogenases/reductases (SDR) family.</text>
</comment>
<dbReference type="InterPro" id="IPR036291">
    <property type="entry name" value="NAD(P)-bd_dom_sf"/>
</dbReference>
<dbReference type="Gene3D" id="3.40.50.720">
    <property type="entry name" value="NAD(P)-binding Rossmann-like Domain"/>
    <property type="match status" value="1"/>
</dbReference>
<keyword evidence="5" id="KW-1185">Reference proteome</keyword>
<dbReference type="FunFam" id="3.40.50.720:FF:000594">
    <property type="entry name" value="Short-chain oxidoreductase"/>
    <property type="match status" value="1"/>
</dbReference>
<sequence length="320" mass="33866">MNSIQRKINTGFSRISTADDVLAGQDLTGTTALVTGGYSGLGYEISRSLSSVGARVVVLARRPEQARSAVADLPGIEVRACDLSDPSSVRSCAREILESRITPDIIICSAGVMACPELRVGSGWESQFAINHLGHFVLVNLLVPAMPANGSRVVAVSSAGHFLSGVRWDDIHFRNGYDRWLAYGQAKTANALFAVQLASAGASRGITAFSVHPGSILTPLQRHFSASEKHDLGWTTSNGDAVPGFKTPSQGAATTVWAATAPILADHAGAYLQDCNIADVAQTDDMSVGGVKPWATDRDDARRLWALSAEMTGVDAFGRR</sequence>
<keyword evidence="2" id="KW-0560">Oxidoreductase</keyword>
<evidence type="ECO:0000313" key="5">
    <source>
        <dbReference type="Proteomes" id="UP000627573"/>
    </source>
</evidence>
<name>A0A8I0ZVN8_RHOER</name>
<evidence type="ECO:0000256" key="2">
    <source>
        <dbReference type="ARBA" id="ARBA00023002"/>
    </source>
</evidence>
<organism evidence="4 5">
    <name type="scientific">Rhodococcus erythropolis</name>
    <name type="common">Arthrobacter picolinophilus</name>
    <dbReference type="NCBI Taxonomy" id="1833"/>
    <lineage>
        <taxon>Bacteria</taxon>
        <taxon>Bacillati</taxon>
        <taxon>Actinomycetota</taxon>
        <taxon>Actinomycetes</taxon>
        <taxon>Mycobacteriales</taxon>
        <taxon>Nocardiaceae</taxon>
        <taxon>Rhodococcus</taxon>
        <taxon>Rhodococcus erythropolis group</taxon>
    </lineage>
</organism>
<dbReference type="SUPFAM" id="SSF51735">
    <property type="entry name" value="NAD(P)-binding Rossmann-fold domains"/>
    <property type="match status" value="1"/>
</dbReference>
<protein>
    <recommendedName>
        <fullName evidence="3">Probable oxidoreductase</fullName>
    </recommendedName>
</protein>
<dbReference type="Pfam" id="PF00106">
    <property type="entry name" value="adh_short"/>
    <property type="match status" value="1"/>
</dbReference>
<evidence type="ECO:0000256" key="1">
    <source>
        <dbReference type="ARBA" id="ARBA00006484"/>
    </source>
</evidence>
<dbReference type="GO" id="GO:0016491">
    <property type="term" value="F:oxidoreductase activity"/>
    <property type="evidence" value="ECO:0007669"/>
    <property type="project" value="UniProtKB-KW"/>
</dbReference>
<comment type="caution">
    <text evidence="4">The sequence shown here is derived from an EMBL/GenBank/DDBJ whole genome shotgun (WGS) entry which is preliminary data.</text>
</comment>
<evidence type="ECO:0000313" key="4">
    <source>
        <dbReference type="EMBL" id="MBH5142212.1"/>
    </source>
</evidence>
<dbReference type="PANTHER" id="PTHR24320">
    <property type="entry name" value="RETINOL DEHYDROGENASE"/>
    <property type="match status" value="1"/>
</dbReference>
<dbReference type="PANTHER" id="PTHR24320:SF148">
    <property type="entry name" value="NAD(P)-BINDING ROSSMANN-FOLD SUPERFAMILY PROTEIN"/>
    <property type="match status" value="1"/>
</dbReference>
<dbReference type="PRINTS" id="PR00081">
    <property type="entry name" value="GDHRDH"/>
</dbReference>
<evidence type="ECO:0000256" key="3">
    <source>
        <dbReference type="ARBA" id="ARBA00071493"/>
    </source>
</evidence>